<sequence length="105" mass="11301">MRVLDSDDQQVGTVAAMKMGDPGAVTSHGQRQTRGPVAGVVDAFLGAEPAVPEQRAEQLLRKGYIKIDAKGFLASDLYAEADELDRVDESGVRLRVPRARLVPKA</sequence>
<keyword evidence="2" id="KW-1185">Reference proteome</keyword>
<dbReference type="EMBL" id="JBHSIS010000009">
    <property type="protein sequence ID" value="MFC4855789.1"/>
    <property type="molecule type" value="Genomic_DNA"/>
</dbReference>
<evidence type="ECO:0000313" key="2">
    <source>
        <dbReference type="Proteomes" id="UP001595859"/>
    </source>
</evidence>
<dbReference type="Proteomes" id="UP001595859">
    <property type="component" value="Unassembled WGS sequence"/>
</dbReference>
<reference evidence="2" key="1">
    <citation type="journal article" date="2019" name="Int. J. Syst. Evol. Microbiol.">
        <title>The Global Catalogue of Microorganisms (GCM) 10K type strain sequencing project: providing services to taxonomists for standard genome sequencing and annotation.</title>
        <authorList>
            <consortium name="The Broad Institute Genomics Platform"/>
            <consortium name="The Broad Institute Genome Sequencing Center for Infectious Disease"/>
            <person name="Wu L."/>
            <person name="Ma J."/>
        </authorList>
    </citation>
    <scope>NUCLEOTIDE SEQUENCE [LARGE SCALE GENOMIC DNA]</scope>
    <source>
        <strain evidence="2">ZS-22-S1</strain>
    </source>
</reference>
<organism evidence="1 2">
    <name type="scientific">Actinophytocola glycyrrhizae</name>
    <dbReference type="NCBI Taxonomy" id="2044873"/>
    <lineage>
        <taxon>Bacteria</taxon>
        <taxon>Bacillati</taxon>
        <taxon>Actinomycetota</taxon>
        <taxon>Actinomycetes</taxon>
        <taxon>Pseudonocardiales</taxon>
        <taxon>Pseudonocardiaceae</taxon>
    </lineage>
</organism>
<comment type="caution">
    <text evidence="1">The sequence shown here is derived from an EMBL/GenBank/DDBJ whole genome shotgun (WGS) entry which is preliminary data.</text>
</comment>
<evidence type="ECO:0000313" key="1">
    <source>
        <dbReference type="EMBL" id="MFC4855789.1"/>
    </source>
</evidence>
<accession>A0ABV9S7Q6</accession>
<name>A0ABV9S7Q6_9PSEU</name>
<dbReference type="RefSeq" id="WP_378057759.1">
    <property type="nucleotide sequence ID" value="NZ_JBHSIS010000009.1"/>
</dbReference>
<protein>
    <submittedName>
        <fullName evidence="1">Uncharacterized protein</fullName>
    </submittedName>
</protein>
<proteinExistence type="predicted"/>
<gene>
    <name evidence="1" type="ORF">ACFPCV_19945</name>
</gene>